<dbReference type="AlphaFoldDB" id="A0A7X9FRV7"/>
<name>A0A7X9FRV7_9DELT</name>
<protein>
    <recommendedName>
        <fullName evidence="2">Retropepsin-like aspartic endopeptidase domain-containing protein</fullName>
    </recommendedName>
</protein>
<proteinExistence type="predicted"/>
<sequence>MKRYFYSLLLFLSIFPIFCSAQDEFEPRKKRQTVGWIEKVKISPGDLILQAKLDPGSSYSSIYGENIKKLRKSKKLMVSFELSDRYGTSAKISRDILRSEKIKEPDGKQKEYHVISLGMCLGKSYFEDEVRLIDKKHDDYDIKIGRQALEGNVLIDPSAKLSSSPECGEKGKDLGSVETITAEEGSQSQFISEGEDKK</sequence>
<dbReference type="Proteomes" id="UP000524246">
    <property type="component" value="Unassembled WGS sequence"/>
</dbReference>
<gene>
    <name evidence="3" type="ORF">GYA55_08445</name>
</gene>
<evidence type="ECO:0000313" key="4">
    <source>
        <dbReference type="Proteomes" id="UP000524246"/>
    </source>
</evidence>
<accession>A0A7X9FRV7</accession>
<keyword evidence="1" id="KW-0732">Signal</keyword>
<dbReference type="Pfam" id="PF05618">
    <property type="entry name" value="Zn_protease"/>
    <property type="match status" value="1"/>
</dbReference>
<dbReference type="SUPFAM" id="SSF50630">
    <property type="entry name" value="Acid proteases"/>
    <property type="match status" value="1"/>
</dbReference>
<dbReference type="Gene3D" id="2.40.70.10">
    <property type="entry name" value="Acid Proteases"/>
    <property type="match status" value="1"/>
</dbReference>
<dbReference type="InterPro" id="IPR008503">
    <property type="entry name" value="Asp_endopeptidase"/>
</dbReference>
<feature type="chain" id="PRO_5031191437" description="Retropepsin-like aspartic endopeptidase domain-containing protein" evidence="1">
    <location>
        <begin position="22"/>
        <end position="198"/>
    </location>
</feature>
<dbReference type="InterPro" id="IPR021109">
    <property type="entry name" value="Peptidase_aspartic_dom_sf"/>
</dbReference>
<dbReference type="PANTHER" id="PTHR38037:SF2">
    <property type="entry name" value="ATP-DEPENDENT ZINC PROTEASE DOMAIN-CONTAINING PROTEIN-RELATED"/>
    <property type="match status" value="1"/>
</dbReference>
<evidence type="ECO:0000256" key="1">
    <source>
        <dbReference type="SAM" id="SignalP"/>
    </source>
</evidence>
<dbReference type="PANTHER" id="PTHR38037">
    <property type="entry name" value="ZN_PROTEASE DOMAIN-CONTAINING PROTEIN"/>
    <property type="match status" value="1"/>
</dbReference>
<organism evidence="3 4">
    <name type="scientific">SAR324 cluster bacterium</name>
    <dbReference type="NCBI Taxonomy" id="2024889"/>
    <lineage>
        <taxon>Bacteria</taxon>
        <taxon>Deltaproteobacteria</taxon>
        <taxon>SAR324 cluster</taxon>
    </lineage>
</organism>
<evidence type="ECO:0000313" key="3">
    <source>
        <dbReference type="EMBL" id="NMC63185.1"/>
    </source>
</evidence>
<evidence type="ECO:0000259" key="2">
    <source>
        <dbReference type="Pfam" id="PF05618"/>
    </source>
</evidence>
<comment type="caution">
    <text evidence="3">The sequence shown here is derived from an EMBL/GenBank/DDBJ whole genome shotgun (WGS) entry which is preliminary data.</text>
</comment>
<feature type="signal peptide" evidence="1">
    <location>
        <begin position="1"/>
        <end position="21"/>
    </location>
</feature>
<dbReference type="EMBL" id="JAAZON010000374">
    <property type="protein sequence ID" value="NMC63185.1"/>
    <property type="molecule type" value="Genomic_DNA"/>
</dbReference>
<reference evidence="3 4" key="1">
    <citation type="journal article" date="2020" name="Biotechnol. Biofuels">
        <title>New insights from the biogas microbiome by comprehensive genome-resolved metagenomics of nearly 1600 species originating from multiple anaerobic digesters.</title>
        <authorList>
            <person name="Campanaro S."/>
            <person name="Treu L."/>
            <person name="Rodriguez-R L.M."/>
            <person name="Kovalovszki A."/>
            <person name="Ziels R.M."/>
            <person name="Maus I."/>
            <person name="Zhu X."/>
            <person name="Kougias P.G."/>
            <person name="Basile A."/>
            <person name="Luo G."/>
            <person name="Schluter A."/>
            <person name="Konstantinidis K.T."/>
            <person name="Angelidaki I."/>
        </authorList>
    </citation>
    <scope>NUCLEOTIDE SEQUENCE [LARGE SCALE GENOMIC DNA]</scope>
    <source>
        <strain evidence="3">AS27yjCOA_65</strain>
    </source>
</reference>
<feature type="domain" description="Retropepsin-like aspartic endopeptidase" evidence="2">
    <location>
        <begin position="34"/>
        <end position="161"/>
    </location>
</feature>